<evidence type="ECO:0000256" key="2">
    <source>
        <dbReference type="ARBA" id="ARBA00022737"/>
    </source>
</evidence>
<name>A0ABZ0GL47_9GAMM</name>
<proteinExistence type="inferred from homology"/>
<feature type="domain" description="SIS" evidence="5">
    <location>
        <begin position="212"/>
        <end position="353"/>
    </location>
</feature>
<accession>A0ABZ0GL47</accession>
<comment type="similarity">
    <text evidence="1">Belongs to the SIS family. AgaS subfamily.</text>
</comment>
<reference evidence="6 7" key="1">
    <citation type="submission" date="2023-09" db="EMBL/GenBank/DDBJ databases">
        <authorList>
            <person name="Qi X."/>
        </authorList>
    </citation>
    <scope>NUCLEOTIDE SEQUENCE [LARGE SCALE GENOMIC DNA]</scope>
    <source>
        <strain evidence="6 7">S1-1</strain>
    </source>
</reference>
<dbReference type="CDD" id="cd05010">
    <property type="entry name" value="SIS_AgaS_like"/>
    <property type="match status" value="1"/>
</dbReference>
<dbReference type="PANTHER" id="PTHR32502:SF3">
    <property type="entry name" value="D-GALACTOSAMINE-6-PHOSPHATE DEAMINASE AGAS-RELATED"/>
    <property type="match status" value="1"/>
</dbReference>
<dbReference type="InterPro" id="IPR035464">
    <property type="entry name" value="SIS_AgaS"/>
</dbReference>
<dbReference type="Pfam" id="PF01380">
    <property type="entry name" value="SIS"/>
    <property type="match status" value="2"/>
</dbReference>
<keyword evidence="7" id="KW-1185">Reference proteome</keyword>
<gene>
    <name evidence="6" type="ORF">RI844_12945</name>
</gene>
<evidence type="ECO:0000313" key="7">
    <source>
        <dbReference type="Proteomes" id="UP001301442"/>
    </source>
</evidence>
<protein>
    <submittedName>
        <fullName evidence="6">SIS domain-containing protein</fullName>
    </submittedName>
</protein>
<comment type="catalytic activity">
    <reaction evidence="4">
        <text>D-galactosamine 6-phosphate + H2O = D-tagatopyranose 1-phosphate + NH4(+)</text>
        <dbReference type="Rhea" id="RHEA:47680"/>
        <dbReference type="ChEBI" id="CHEBI:15377"/>
        <dbReference type="ChEBI" id="CHEBI:28938"/>
        <dbReference type="ChEBI" id="CHEBI:71674"/>
        <dbReference type="ChEBI" id="CHEBI:138150"/>
    </reaction>
</comment>
<sequence length="374" mass="41084">MSELLTYNEEFLKSQNGYWTAKEICQQPRIWREAAANVDSKRSELDAWLTPILAQANLRIILTGAGTSAYVGEAIAPHLSQQSGRLFEAVSTTDIVSNAPQYLLKTIPTLLISYGRSGNSPESVAAVKLAEQVVDNCYHLVITCNPEGDLATNAEQQDNAFSLLMPEGTLDQSFAMTSSFTSMLVSTVAIFAPQTEQLEIAAQWAENFLDKNVDALKEQAKQPTQRLVFLGAGNLQGIAREAALKVLELTAGQVLSYFESPLGFRHGPKSLMDASTEVVFFSSSDSYTKLYDQDLLAELHRDDQALAITTLTKASFNHAEDIADVWAGLPYILYCQILAFFKSMQANITPDNPCPTGEVNRVVQGVTLYPLEMH</sequence>
<evidence type="ECO:0000256" key="1">
    <source>
        <dbReference type="ARBA" id="ARBA00007748"/>
    </source>
</evidence>
<dbReference type="CDD" id="cd05008">
    <property type="entry name" value="SIS_GlmS_GlmD_1"/>
    <property type="match status" value="1"/>
</dbReference>
<dbReference type="InterPro" id="IPR046348">
    <property type="entry name" value="SIS_dom_sf"/>
</dbReference>
<organism evidence="6 7">
    <name type="scientific">Thalassotalea fonticola</name>
    <dbReference type="NCBI Taxonomy" id="3065649"/>
    <lineage>
        <taxon>Bacteria</taxon>
        <taxon>Pseudomonadati</taxon>
        <taxon>Pseudomonadota</taxon>
        <taxon>Gammaproteobacteria</taxon>
        <taxon>Alteromonadales</taxon>
        <taxon>Colwelliaceae</taxon>
        <taxon>Thalassotalea</taxon>
    </lineage>
</organism>
<evidence type="ECO:0000256" key="4">
    <source>
        <dbReference type="ARBA" id="ARBA00029292"/>
    </source>
</evidence>
<dbReference type="PANTHER" id="PTHR32502">
    <property type="entry name" value="N-ACETYLGALACTOSAMINE PERMEASE II COMPONENT-RELATED"/>
    <property type="match status" value="1"/>
</dbReference>
<keyword evidence="3" id="KW-0378">Hydrolase</keyword>
<evidence type="ECO:0000259" key="5">
    <source>
        <dbReference type="PROSITE" id="PS51464"/>
    </source>
</evidence>
<dbReference type="PROSITE" id="PS51464">
    <property type="entry name" value="SIS"/>
    <property type="match status" value="2"/>
</dbReference>
<dbReference type="InterPro" id="IPR050303">
    <property type="entry name" value="GatZ_KbaZ_carbometab"/>
</dbReference>
<dbReference type="SUPFAM" id="SSF53697">
    <property type="entry name" value="SIS domain"/>
    <property type="match status" value="1"/>
</dbReference>
<dbReference type="Proteomes" id="UP001301442">
    <property type="component" value="Chromosome"/>
</dbReference>
<evidence type="ECO:0000313" key="6">
    <source>
        <dbReference type="EMBL" id="WOH36275.1"/>
    </source>
</evidence>
<dbReference type="InterPro" id="IPR001347">
    <property type="entry name" value="SIS_dom"/>
</dbReference>
<dbReference type="EMBL" id="CP136600">
    <property type="protein sequence ID" value="WOH36275.1"/>
    <property type="molecule type" value="Genomic_DNA"/>
</dbReference>
<keyword evidence="2" id="KW-0677">Repeat</keyword>
<evidence type="ECO:0000256" key="3">
    <source>
        <dbReference type="ARBA" id="ARBA00022801"/>
    </source>
</evidence>
<dbReference type="RefSeq" id="WP_348395089.1">
    <property type="nucleotide sequence ID" value="NZ_CP136600.1"/>
</dbReference>
<feature type="domain" description="SIS" evidence="5">
    <location>
        <begin position="49"/>
        <end position="200"/>
    </location>
</feature>
<dbReference type="InterPro" id="IPR035466">
    <property type="entry name" value="GlmS/AgaS_SIS"/>
</dbReference>
<dbReference type="Gene3D" id="3.40.50.10490">
    <property type="entry name" value="Glucose-6-phosphate isomerase like protein, domain 1"/>
    <property type="match status" value="2"/>
</dbReference>